<keyword evidence="5" id="KW-1185">Reference proteome</keyword>
<dbReference type="Gene3D" id="3.40.50.1820">
    <property type="entry name" value="alpha/beta hydrolase"/>
    <property type="match status" value="1"/>
</dbReference>
<dbReference type="SUPFAM" id="SSF53474">
    <property type="entry name" value="alpha/beta-Hydrolases"/>
    <property type="match status" value="1"/>
</dbReference>
<keyword evidence="2" id="KW-0378">Hydrolase</keyword>
<dbReference type="Pfam" id="PF02230">
    <property type="entry name" value="Abhydrolase_2"/>
    <property type="match status" value="1"/>
</dbReference>
<evidence type="ECO:0000313" key="5">
    <source>
        <dbReference type="Proteomes" id="UP000541033"/>
    </source>
</evidence>
<sequence length="194" mass="20882">MILLHGYGSFEGDLIGLADHLPKQFVLASLRAPLIAPPPVVDGYSWFPIDPAGPDPKRGAEAAAALIDWIDRLEASVPTGLPRIALMGFSQGGAMVTQAFRAQPERFVAGVNCSGFVFRGEQQGDAVLAQRKPPIFWGRDEGDPVITQDKIELTNAWLPSHSTLTAKLYPGIQHSISAEELNDISAFLNVNLPA</sequence>
<dbReference type="EMBL" id="JAAMOX010000002">
    <property type="protein sequence ID" value="NIH54236.1"/>
    <property type="molecule type" value="Genomic_DNA"/>
</dbReference>
<dbReference type="InterPro" id="IPR029058">
    <property type="entry name" value="AB_hydrolase_fold"/>
</dbReference>
<dbReference type="AlphaFoldDB" id="A0A7X5R2A5"/>
<evidence type="ECO:0000259" key="3">
    <source>
        <dbReference type="Pfam" id="PF02230"/>
    </source>
</evidence>
<dbReference type="PANTHER" id="PTHR10655">
    <property type="entry name" value="LYSOPHOSPHOLIPASE-RELATED"/>
    <property type="match status" value="1"/>
</dbReference>
<dbReference type="GO" id="GO:0052689">
    <property type="term" value="F:carboxylic ester hydrolase activity"/>
    <property type="evidence" value="ECO:0007669"/>
    <property type="project" value="TreeGrafter"/>
</dbReference>
<reference evidence="4 5" key="1">
    <citation type="submission" date="2020-02" db="EMBL/GenBank/DDBJ databases">
        <title>Sequencing the genomes of 1000 actinobacteria strains.</title>
        <authorList>
            <person name="Klenk H.-P."/>
        </authorList>
    </citation>
    <scope>NUCLEOTIDE SEQUENCE [LARGE SCALE GENOMIC DNA]</scope>
    <source>
        <strain evidence="4 5">DSM 27960</strain>
    </source>
</reference>
<comment type="similarity">
    <text evidence="1">Belongs to the AB hydrolase superfamily. AB hydrolase 2 family.</text>
</comment>
<dbReference type="PANTHER" id="PTHR10655:SF17">
    <property type="entry name" value="LYSOPHOSPHOLIPASE-LIKE PROTEIN 1"/>
    <property type="match status" value="1"/>
</dbReference>
<proteinExistence type="inferred from homology"/>
<dbReference type="GO" id="GO:0008474">
    <property type="term" value="F:palmitoyl-(protein) hydrolase activity"/>
    <property type="evidence" value="ECO:0007669"/>
    <property type="project" value="TreeGrafter"/>
</dbReference>
<evidence type="ECO:0000256" key="1">
    <source>
        <dbReference type="ARBA" id="ARBA00006499"/>
    </source>
</evidence>
<dbReference type="Proteomes" id="UP000541033">
    <property type="component" value="Unassembled WGS sequence"/>
</dbReference>
<evidence type="ECO:0000313" key="4">
    <source>
        <dbReference type="EMBL" id="NIH54236.1"/>
    </source>
</evidence>
<dbReference type="InterPro" id="IPR050565">
    <property type="entry name" value="LYPA1-2/EST-like"/>
</dbReference>
<protein>
    <submittedName>
        <fullName evidence="4">Phospholipase/carboxylesterase</fullName>
    </submittedName>
</protein>
<organism evidence="4 5">
    <name type="scientific">Lysinibacter cavernae</name>
    <dbReference type="NCBI Taxonomy" id="1640652"/>
    <lineage>
        <taxon>Bacteria</taxon>
        <taxon>Bacillati</taxon>
        <taxon>Actinomycetota</taxon>
        <taxon>Actinomycetes</taxon>
        <taxon>Micrococcales</taxon>
        <taxon>Microbacteriaceae</taxon>
        <taxon>Lysinibacter</taxon>
    </lineage>
</organism>
<comment type="caution">
    <text evidence="4">The sequence shown here is derived from an EMBL/GenBank/DDBJ whole genome shotgun (WGS) entry which is preliminary data.</text>
</comment>
<accession>A0A7X5R2A5</accession>
<dbReference type="GO" id="GO:0005737">
    <property type="term" value="C:cytoplasm"/>
    <property type="evidence" value="ECO:0007669"/>
    <property type="project" value="TreeGrafter"/>
</dbReference>
<dbReference type="InterPro" id="IPR003140">
    <property type="entry name" value="PLipase/COase/thioEstase"/>
</dbReference>
<name>A0A7X5R2A5_9MICO</name>
<evidence type="ECO:0000256" key="2">
    <source>
        <dbReference type="ARBA" id="ARBA00022801"/>
    </source>
</evidence>
<feature type="domain" description="Phospholipase/carboxylesterase/thioesterase" evidence="3">
    <location>
        <begin position="2"/>
        <end position="191"/>
    </location>
</feature>
<gene>
    <name evidence="4" type="ORF">FHX76_002132</name>
</gene>